<dbReference type="Proteomes" id="UP001148629">
    <property type="component" value="Unassembled WGS sequence"/>
</dbReference>
<reference evidence="1" key="1">
    <citation type="submission" date="2022-08" db="EMBL/GenBank/DDBJ databases">
        <title>Genome Sequence of Fusarium decemcellulare.</title>
        <authorList>
            <person name="Buettner E."/>
        </authorList>
    </citation>
    <scope>NUCLEOTIDE SEQUENCE</scope>
    <source>
        <strain evidence="1">Babe19</strain>
    </source>
</reference>
<comment type="caution">
    <text evidence="1">The sequence shown here is derived from an EMBL/GenBank/DDBJ whole genome shotgun (WGS) entry which is preliminary data.</text>
</comment>
<dbReference type="EMBL" id="JANRMS010001472">
    <property type="protein sequence ID" value="KAJ3528012.1"/>
    <property type="molecule type" value="Genomic_DNA"/>
</dbReference>
<organism evidence="1 2">
    <name type="scientific">Fusarium decemcellulare</name>
    <dbReference type="NCBI Taxonomy" id="57161"/>
    <lineage>
        <taxon>Eukaryota</taxon>
        <taxon>Fungi</taxon>
        <taxon>Dikarya</taxon>
        <taxon>Ascomycota</taxon>
        <taxon>Pezizomycotina</taxon>
        <taxon>Sordariomycetes</taxon>
        <taxon>Hypocreomycetidae</taxon>
        <taxon>Hypocreales</taxon>
        <taxon>Nectriaceae</taxon>
        <taxon>Fusarium</taxon>
        <taxon>Fusarium decemcellulare species complex</taxon>
    </lineage>
</organism>
<evidence type="ECO:0000313" key="1">
    <source>
        <dbReference type="EMBL" id="KAJ3528012.1"/>
    </source>
</evidence>
<keyword evidence="2" id="KW-1185">Reference proteome</keyword>
<accession>A0ACC1RXY5</accession>
<name>A0ACC1RXY5_9HYPO</name>
<gene>
    <name evidence="1" type="ORF">NM208_g10424</name>
</gene>
<sequence length="106" mass="11882">MPSTLLKISSTAACKVLRERIEREPMADLMGDAREVLWAVADLLVSVLLHVDAGSDGDEASQDIFYRFLEDRDIIEKRAKASVKEQLERDTKIVYGTTSSEISPRL</sequence>
<evidence type="ECO:0000313" key="2">
    <source>
        <dbReference type="Proteomes" id="UP001148629"/>
    </source>
</evidence>
<proteinExistence type="predicted"/>
<protein>
    <submittedName>
        <fullName evidence="1">Uncharacterized protein</fullName>
    </submittedName>
</protein>